<comment type="subcellular location">
    <subcellularLocation>
        <location evidence="1">Nucleus</location>
    </subcellularLocation>
</comment>
<feature type="compositionally biased region" description="Acidic residues" evidence="4">
    <location>
        <begin position="204"/>
        <end position="216"/>
    </location>
</feature>
<dbReference type="InterPro" id="IPR012890">
    <property type="entry name" value="GCFC2-like"/>
</dbReference>
<keyword evidence="3" id="KW-0539">Nucleus</keyword>
<dbReference type="GO" id="GO:0071008">
    <property type="term" value="C:U2-type post-mRNA release spliceosomal complex"/>
    <property type="evidence" value="ECO:0007669"/>
    <property type="project" value="InterPro"/>
</dbReference>
<evidence type="ECO:0000313" key="6">
    <source>
        <dbReference type="EMBL" id="KAL0480401.1"/>
    </source>
</evidence>
<dbReference type="GO" id="GO:0003677">
    <property type="term" value="F:DNA binding"/>
    <property type="evidence" value="ECO:0007669"/>
    <property type="project" value="InterPro"/>
</dbReference>
<dbReference type="InterPro" id="IPR022783">
    <property type="entry name" value="GCFC_dom"/>
</dbReference>
<comment type="similarity">
    <text evidence="2">Belongs to the GCF family.</text>
</comment>
<name>A0AAW2YSH1_9EUKA</name>
<evidence type="ECO:0000256" key="1">
    <source>
        <dbReference type="ARBA" id="ARBA00004123"/>
    </source>
</evidence>
<sequence length="694" mass="80172">MIKKRLPKTVGVTRSRNVTNNNETESSVTAANDIVESAIRTKPKVDQRPTFLSFDTDVNQKPTTKRSIIRNPHINTTVTQDEEKPDYKPKTKRENKRGTTTHSTLNKSVKRIETPISLFEINTVGNIETRIALSNEEDPIIVPHHVIPDALTIKNAKERRKRQREQDNDTTESEEYISLNVTSGLGSTSTTKDNAQESRLVRDDDSDDDVKDDDVFDDLRGNKIAFGKPIGDIKKSVLQQARDDDMMNDELDEEDDDDEQKQVNEQESEWELLRLKNAGVAPLPDPIKQQQQQITPKLSFDQNEEFVIPQLPNITLLDQSLKAQISLSEDFLSVESGVLESTRSEMQSRAQHLGFLKQQMDELTEKYTFYQHVKIFIEDLVDCLDDKVPMIEQIEEELWKSRRDHHERMYQVWLNQIKSNASSVECIPNHDPMQPQFDNQLSRIVQDGKMVFDDVVDEFCNLDKIRMRFEIWKRDQPDSYRDTYCGLCAQKVFAPFVRLEMANVWNVDGPLSHATFVDFEWWRSLLYYGIPPNDIDNPESDDEHMVPELIKKVAAPVVVHTIDHEYYPFDPTGHKAMVQLVEEYVDYILGDSDQIQLILVAIVNRIKKITNDLCACKNDQVGFYELCLNVMESISGWIHLFNCKNVYEWNEALRVLAVDKMISVVSRITSTQGKEMVNRFKSVTSIPNEWKIKL</sequence>
<evidence type="ECO:0000259" key="5">
    <source>
        <dbReference type="Pfam" id="PF07842"/>
    </source>
</evidence>
<reference evidence="6 7" key="1">
    <citation type="submission" date="2024-03" db="EMBL/GenBank/DDBJ databases">
        <title>The Acrasis kona genome and developmental transcriptomes reveal deep origins of eukaryotic multicellular pathways.</title>
        <authorList>
            <person name="Sheikh S."/>
            <person name="Fu C.-J."/>
            <person name="Brown M.W."/>
            <person name="Baldauf S.L."/>
        </authorList>
    </citation>
    <scope>NUCLEOTIDE SEQUENCE [LARGE SCALE GENOMIC DNA]</scope>
    <source>
        <strain evidence="6 7">ATCC MYA-3509</strain>
    </source>
</reference>
<feature type="compositionally biased region" description="Basic and acidic residues" evidence="4">
    <location>
        <begin position="194"/>
        <end position="203"/>
    </location>
</feature>
<evidence type="ECO:0000256" key="3">
    <source>
        <dbReference type="ARBA" id="ARBA00023242"/>
    </source>
</evidence>
<feature type="compositionally biased region" description="Polar residues" evidence="4">
    <location>
        <begin position="179"/>
        <end position="193"/>
    </location>
</feature>
<gene>
    <name evidence="6" type="ORF">AKO1_011108</name>
</gene>
<dbReference type="GO" id="GO:0000390">
    <property type="term" value="P:spliceosomal complex disassembly"/>
    <property type="evidence" value="ECO:0007669"/>
    <property type="project" value="InterPro"/>
</dbReference>
<dbReference type="PANTHER" id="PTHR12214:SF0">
    <property type="entry name" value="LD29489P"/>
    <property type="match status" value="1"/>
</dbReference>
<dbReference type="Pfam" id="PF07842">
    <property type="entry name" value="GCFC"/>
    <property type="match status" value="1"/>
</dbReference>
<keyword evidence="7" id="KW-1185">Reference proteome</keyword>
<dbReference type="Proteomes" id="UP001431209">
    <property type="component" value="Unassembled WGS sequence"/>
</dbReference>
<dbReference type="Pfam" id="PF15458">
    <property type="entry name" value="NTR2"/>
    <property type="match status" value="1"/>
</dbReference>
<feature type="region of interest" description="Disordered" evidence="4">
    <location>
        <begin position="72"/>
        <end position="104"/>
    </location>
</feature>
<organism evidence="6 7">
    <name type="scientific">Acrasis kona</name>
    <dbReference type="NCBI Taxonomy" id="1008807"/>
    <lineage>
        <taxon>Eukaryota</taxon>
        <taxon>Discoba</taxon>
        <taxon>Heterolobosea</taxon>
        <taxon>Tetramitia</taxon>
        <taxon>Eutetramitia</taxon>
        <taxon>Acrasidae</taxon>
        <taxon>Acrasis</taxon>
    </lineage>
</organism>
<protein>
    <submittedName>
        <fullName evidence="6">PAX3- and PAX7-binding protein</fullName>
    </submittedName>
</protein>
<comment type="caution">
    <text evidence="6">The sequence shown here is derived from an EMBL/GenBank/DDBJ whole genome shotgun (WGS) entry which is preliminary data.</text>
</comment>
<evidence type="ECO:0000313" key="7">
    <source>
        <dbReference type="Proteomes" id="UP001431209"/>
    </source>
</evidence>
<evidence type="ECO:0000256" key="2">
    <source>
        <dbReference type="ARBA" id="ARBA00010801"/>
    </source>
</evidence>
<dbReference type="EMBL" id="JAOPGA020000657">
    <property type="protein sequence ID" value="KAL0480401.1"/>
    <property type="molecule type" value="Genomic_DNA"/>
</dbReference>
<dbReference type="AlphaFoldDB" id="A0AAW2YSH1"/>
<dbReference type="InterPro" id="IPR028211">
    <property type="entry name" value="Ntr2"/>
</dbReference>
<accession>A0AAW2YSH1</accession>
<feature type="region of interest" description="Disordered" evidence="4">
    <location>
        <begin position="153"/>
        <end position="216"/>
    </location>
</feature>
<evidence type="ECO:0000256" key="4">
    <source>
        <dbReference type="SAM" id="MobiDB-lite"/>
    </source>
</evidence>
<proteinExistence type="inferred from homology"/>
<feature type="domain" description="GCF C-terminal" evidence="5">
    <location>
        <begin position="462"/>
        <end position="584"/>
    </location>
</feature>
<dbReference type="PANTHER" id="PTHR12214">
    <property type="entry name" value="GC-RICH SEQUENCE DNA-BINDING FACTOR"/>
    <property type="match status" value="1"/>
</dbReference>